<reference evidence="2" key="1">
    <citation type="submission" date="2016-11" db="EMBL/GenBank/DDBJ databases">
        <authorList>
            <person name="Varghese N."/>
            <person name="Submissions S."/>
        </authorList>
    </citation>
    <scope>NUCLEOTIDE SEQUENCE [LARGE SCALE GENOMIC DNA]</scope>
    <source>
        <strain evidence="2">DSM 27619</strain>
    </source>
</reference>
<proteinExistence type="predicted"/>
<evidence type="ECO:0000313" key="2">
    <source>
        <dbReference type="Proteomes" id="UP000184518"/>
    </source>
</evidence>
<dbReference type="AlphaFoldDB" id="A0A1M4Z480"/>
<name>A0A1M4Z480_9FLAO</name>
<dbReference type="STRING" id="1416778.SAMN05443633_10349"/>
<dbReference type="Proteomes" id="UP000184518">
    <property type="component" value="Unassembled WGS sequence"/>
</dbReference>
<sequence length="153" mass="17885">MNKNLKIFDEIERLLKIKLGNKVEVVEENDSKYLQIEGSEFWMSNDFNELVVGFGINHTHFSEDYDNLNLGIIRTFDLLTNEIIITEYKKGETIFKVTTEIKFPSAKTENIGTVSFLVFPFWKKTKRITSHYQKLIEKSDIETEVIILLNSDL</sequence>
<dbReference type="RefSeq" id="WP_072954471.1">
    <property type="nucleotide sequence ID" value="NZ_FQUT01000003.1"/>
</dbReference>
<organism evidence="1 2">
    <name type="scientific">Chryseobacterium arachidis</name>
    <dbReference type="NCBI Taxonomy" id="1416778"/>
    <lineage>
        <taxon>Bacteria</taxon>
        <taxon>Pseudomonadati</taxon>
        <taxon>Bacteroidota</taxon>
        <taxon>Flavobacteriia</taxon>
        <taxon>Flavobacteriales</taxon>
        <taxon>Weeksellaceae</taxon>
        <taxon>Chryseobacterium group</taxon>
        <taxon>Chryseobacterium</taxon>
    </lineage>
</organism>
<keyword evidence="2" id="KW-1185">Reference proteome</keyword>
<gene>
    <name evidence="1" type="ORF">SAMN05443633_10349</name>
</gene>
<accession>A0A1M4Z480</accession>
<evidence type="ECO:0000313" key="1">
    <source>
        <dbReference type="EMBL" id="SHF12851.1"/>
    </source>
</evidence>
<dbReference type="OrthoDB" id="979480at2"/>
<protein>
    <submittedName>
        <fullName evidence="1">Uncharacterized protein</fullName>
    </submittedName>
</protein>
<dbReference type="EMBL" id="FQUT01000003">
    <property type="protein sequence ID" value="SHF12851.1"/>
    <property type="molecule type" value="Genomic_DNA"/>
</dbReference>